<protein>
    <recommendedName>
        <fullName evidence="4">Ceramidase</fullName>
    </recommendedName>
</protein>
<organism evidence="2 3">
    <name type="scientific">Actinotalea soli</name>
    <dbReference type="NCBI Taxonomy" id="2819234"/>
    <lineage>
        <taxon>Bacteria</taxon>
        <taxon>Bacillati</taxon>
        <taxon>Actinomycetota</taxon>
        <taxon>Actinomycetes</taxon>
        <taxon>Micrococcales</taxon>
        <taxon>Cellulomonadaceae</taxon>
        <taxon>Actinotalea</taxon>
    </lineage>
</organism>
<keyword evidence="1" id="KW-1133">Transmembrane helix</keyword>
<keyword evidence="1" id="KW-0472">Membrane</keyword>
<sequence length="222" mass="22717">MTTIPLDAPGPGCEPLAPGLLAEPVAAVTSLAFVVAALVIVLTTRGRSGYALLVAGVGVGSVIAHGPDPAYADLAHDLPLVATLAFVAADSAAALRRRSRSWWWWAGPTVALVPLILLAPRIADLAQAGIAVLAVALTVWRAARDPASRTRIAWTVGLLAVGAVIGTLSRAGGPLCVPESVIQGHAVWHVLASAALVVLAPALAPVTRSRGQGPWSARRSSW</sequence>
<reference evidence="2" key="1">
    <citation type="submission" date="2021-03" db="EMBL/GenBank/DDBJ databases">
        <title>Actinotalea soli sp. nov., isolated from soil.</title>
        <authorList>
            <person name="Ping W."/>
            <person name="Zhang J."/>
        </authorList>
    </citation>
    <scope>NUCLEOTIDE SEQUENCE</scope>
    <source>
        <strain evidence="2">BY-33</strain>
    </source>
</reference>
<evidence type="ECO:0008006" key="4">
    <source>
        <dbReference type="Google" id="ProtNLM"/>
    </source>
</evidence>
<feature type="transmembrane region" description="Helical" evidence="1">
    <location>
        <begin position="20"/>
        <end position="42"/>
    </location>
</feature>
<dbReference type="Proteomes" id="UP000664209">
    <property type="component" value="Unassembled WGS sequence"/>
</dbReference>
<accession>A0A939RVS8</accession>
<feature type="transmembrane region" description="Helical" evidence="1">
    <location>
        <begin position="78"/>
        <end position="95"/>
    </location>
</feature>
<dbReference type="EMBL" id="JAGEMK010000007">
    <property type="protein sequence ID" value="MBO1752695.1"/>
    <property type="molecule type" value="Genomic_DNA"/>
</dbReference>
<keyword evidence="1" id="KW-0812">Transmembrane</keyword>
<proteinExistence type="predicted"/>
<keyword evidence="3" id="KW-1185">Reference proteome</keyword>
<gene>
    <name evidence="2" type="ORF">J4G33_12850</name>
</gene>
<feature type="transmembrane region" description="Helical" evidence="1">
    <location>
        <begin position="125"/>
        <end position="143"/>
    </location>
</feature>
<evidence type="ECO:0000256" key="1">
    <source>
        <dbReference type="SAM" id="Phobius"/>
    </source>
</evidence>
<dbReference type="AlphaFoldDB" id="A0A939RVS8"/>
<feature type="transmembrane region" description="Helical" evidence="1">
    <location>
        <begin position="152"/>
        <end position="171"/>
    </location>
</feature>
<feature type="transmembrane region" description="Helical" evidence="1">
    <location>
        <begin position="49"/>
        <end position="66"/>
    </location>
</feature>
<feature type="transmembrane region" description="Helical" evidence="1">
    <location>
        <begin position="102"/>
        <end position="119"/>
    </location>
</feature>
<name>A0A939RVS8_9CELL</name>
<evidence type="ECO:0000313" key="2">
    <source>
        <dbReference type="EMBL" id="MBO1752695.1"/>
    </source>
</evidence>
<comment type="caution">
    <text evidence="2">The sequence shown here is derived from an EMBL/GenBank/DDBJ whole genome shotgun (WGS) entry which is preliminary data.</text>
</comment>
<feature type="transmembrane region" description="Helical" evidence="1">
    <location>
        <begin position="186"/>
        <end position="206"/>
    </location>
</feature>
<dbReference type="RefSeq" id="WP_208056382.1">
    <property type="nucleotide sequence ID" value="NZ_JAGEMK010000007.1"/>
</dbReference>
<evidence type="ECO:0000313" key="3">
    <source>
        <dbReference type="Proteomes" id="UP000664209"/>
    </source>
</evidence>